<feature type="domain" description="Aminotransferase class I/classII large" evidence="5">
    <location>
        <begin position="37"/>
        <end position="371"/>
    </location>
</feature>
<gene>
    <name evidence="6" type="ORF">E1283_22560</name>
</gene>
<dbReference type="EC" id="2.3.1.47" evidence="2"/>
<dbReference type="InterPro" id="IPR050087">
    <property type="entry name" value="AON_synthase_class-II"/>
</dbReference>
<dbReference type="PANTHER" id="PTHR13693:SF3">
    <property type="entry name" value="LD36009P"/>
    <property type="match status" value="1"/>
</dbReference>
<dbReference type="SUPFAM" id="SSF53383">
    <property type="entry name" value="PLP-dependent transferases"/>
    <property type="match status" value="1"/>
</dbReference>
<comment type="catalytic activity">
    <reaction evidence="4">
        <text>6-carboxyhexanoyl-[ACP] + L-alanine + H(+) = (8S)-8-amino-7-oxononanoate + holo-[ACP] + CO2</text>
        <dbReference type="Rhea" id="RHEA:42288"/>
        <dbReference type="Rhea" id="RHEA-COMP:9685"/>
        <dbReference type="Rhea" id="RHEA-COMP:9955"/>
        <dbReference type="ChEBI" id="CHEBI:15378"/>
        <dbReference type="ChEBI" id="CHEBI:16526"/>
        <dbReference type="ChEBI" id="CHEBI:57972"/>
        <dbReference type="ChEBI" id="CHEBI:64479"/>
        <dbReference type="ChEBI" id="CHEBI:78846"/>
        <dbReference type="ChEBI" id="CHEBI:149468"/>
        <dbReference type="EC" id="2.3.1.47"/>
    </reaction>
</comment>
<organism evidence="6 7">
    <name type="scientific">Streptomyces hainanensis</name>
    <dbReference type="NCBI Taxonomy" id="402648"/>
    <lineage>
        <taxon>Bacteria</taxon>
        <taxon>Bacillati</taxon>
        <taxon>Actinomycetota</taxon>
        <taxon>Actinomycetes</taxon>
        <taxon>Kitasatosporales</taxon>
        <taxon>Streptomycetaceae</taxon>
        <taxon>Streptomyces</taxon>
    </lineage>
</organism>
<dbReference type="GO" id="GO:0008710">
    <property type="term" value="F:8-amino-7-oxononanoate synthase activity"/>
    <property type="evidence" value="ECO:0007669"/>
    <property type="project" value="UniProtKB-EC"/>
</dbReference>
<dbReference type="InterPro" id="IPR015421">
    <property type="entry name" value="PyrdxlP-dep_Trfase_major"/>
</dbReference>
<protein>
    <recommendedName>
        <fullName evidence="2">8-amino-7-oxononanoate synthase</fullName>
        <ecNumber evidence="2">2.3.1.47</ecNumber>
    </recommendedName>
</protein>
<sequence>MADIFDKKPIAVIGEMAETGVSPYYRTAEPNAVMAGCNDYLGLATDPRLIDAATTATARYGTSCSGSRILNGTLPLHEELEARLAAFLGCEAALVTTTGFQANLAVGTLLGPGDAAFSDMANHASLVDGVQLGQGTRFRYRHGDLAHLRRLLAAAAPDAGKLIVTDGMFSMEGDLCPLPGLRELADRYGARLVVDGAHDIGLLGARGSGVAEHFGMPGAVDLLSGTFSKCFGSLGGLLAGPARIVEYLRYSARPVLFSAAMSPASAAAALTALDIIETEPARRERVFDHAERLHNGLRALGFATAPSITPVVPVHIGRSRLCLRMWQALHDAGVHTNAVVTPAVPRGRALIRVTPQATHTDEQITRILDAFAGCGRRLGLVAGRAERAEHDWTPVALARPKLTG</sequence>
<dbReference type="Gene3D" id="3.40.640.10">
    <property type="entry name" value="Type I PLP-dependent aspartate aminotransferase-like (Major domain)"/>
    <property type="match status" value="1"/>
</dbReference>
<proteinExistence type="predicted"/>
<keyword evidence="3 6" id="KW-0808">Transferase</keyword>
<evidence type="ECO:0000256" key="4">
    <source>
        <dbReference type="ARBA" id="ARBA00047715"/>
    </source>
</evidence>
<dbReference type="Proteomes" id="UP000295345">
    <property type="component" value="Unassembled WGS sequence"/>
</dbReference>
<comment type="cofactor">
    <cofactor evidence="1">
        <name>pyridoxal 5'-phosphate</name>
        <dbReference type="ChEBI" id="CHEBI:597326"/>
    </cofactor>
</comment>
<evidence type="ECO:0000313" key="7">
    <source>
        <dbReference type="Proteomes" id="UP000295345"/>
    </source>
</evidence>
<dbReference type="Gene3D" id="3.90.1150.10">
    <property type="entry name" value="Aspartate Aminotransferase, domain 1"/>
    <property type="match status" value="1"/>
</dbReference>
<evidence type="ECO:0000256" key="2">
    <source>
        <dbReference type="ARBA" id="ARBA00013187"/>
    </source>
</evidence>
<dbReference type="GO" id="GO:0030170">
    <property type="term" value="F:pyridoxal phosphate binding"/>
    <property type="evidence" value="ECO:0007669"/>
    <property type="project" value="InterPro"/>
</dbReference>
<reference evidence="6 7" key="1">
    <citation type="submission" date="2019-03" db="EMBL/GenBank/DDBJ databases">
        <title>Draft genome sequences of novel Actinobacteria.</title>
        <authorList>
            <person name="Sahin N."/>
            <person name="Ay H."/>
            <person name="Saygin H."/>
        </authorList>
    </citation>
    <scope>NUCLEOTIDE SEQUENCE [LARGE SCALE GENOMIC DNA]</scope>
    <source>
        <strain evidence="6 7">DSM 41900</strain>
    </source>
</reference>
<dbReference type="EMBL" id="SMKI01000262">
    <property type="protein sequence ID" value="TDC72142.1"/>
    <property type="molecule type" value="Genomic_DNA"/>
</dbReference>
<dbReference type="RefSeq" id="WP_132819946.1">
    <property type="nucleotide sequence ID" value="NZ_SMKI01000262.1"/>
</dbReference>
<comment type="caution">
    <text evidence="6">The sequence shown here is derived from an EMBL/GenBank/DDBJ whole genome shotgun (WGS) entry which is preliminary data.</text>
</comment>
<dbReference type="InterPro" id="IPR015424">
    <property type="entry name" value="PyrdxlP-dep_Trfase"/>
</dbReference>
<keyword evidence="7" id="KW-1185">Reference proteome</keyword>
<accession>A0A4R4TAH5</accession>
<evidence type="ECO:0000313" key="6">
    <source>
        <dbReference type="EMBL" id="TDC72142.1"/>
    </source>
</evidence>
<dbReference type="GO" id="GO:0008483">
    <property type="term" value="F:transaminase activity"/>
    <property type="evidence" value="ECO:0007669"/>
    <property type="project" value="UniProtKB-KW"/>
</dbReference>
<dbReference type="Pfam" id="PF00155">
    <property type="entry name" value="Aminotran_1_2"/>
    <property type="match status" value="1"/>
</dbReference>
<dbReference type="AlphaFoldDB" id="A0A4R4TAH5"/>
<dbReference type="InterPro" id="IPR015422">
    <property type="entry name" value="PyrdxlP-dep_Trfase_small"/>
</dbReference>
<evidence type="ECO:0000256" key="1">
    <source>
        <dbReference type="ARBA" id="ARBA00001933"/>
    </source>
</evidence>
<dbReference type="OrthoDB" id="9778690at2"/>
<name>A0A4R4TAH5_9ACTN</name>
<dbReference type="InterPro" id="IPR004839">
    <property type="entry name" value="Aminotransferase_I/II_large"/>
</dbReference>
<keyword evidence="6" id="KW-0032">Aminotransferase</keyword>
<evidence type="ECO:0000259" key="5">
    <source>
        <dbReference type="Pfam" id="PF00155"/>
    </source>
</evidence>
<evidence type="ECO:0000256" key="3">
    <source>
        <dbReference type="ARBA" id="ARBA00022679"/>
    </source>
</evidence>
<dbReference type="PANTHER" id="PTHR13693">
    <property type="entry name" value="CLASS II AMINOTRANSFERASE/8-AMINO-7-OXONONANOATE SYNTHASE"/>
    <property type="match status" value="1"/>
</dbReference>